<feature type="non-terminal residue" evidence="2">
    <location>
        <position position="1"/>
    </location>
</feature>
<keyword evidence="3" id="KW-1185">Reference proteome</keyword>
<feature type="transmembrane region" description="Helical" evidence="1">
    <location>
        <begin position="41"/>
        <end position="62"/>
    </location>
</feature>
<accession>A0A2A2I021</accession>
<protein>
    <submittedName>
        <fullName evidence="2">Uncharacterized protein</fullName>
    </submittedName>
</protein>
<name>A0A2A2I021_9GAMM</name>
<proteinExistence type="predicted"/>
<comment type="caution">
    <text evidence="2">The sequence shown here is derived from an EMBL/GenBank/DDBJ whole genome shotgun (WGS) entry which is preliminary data.</text>
</comment>
<dbReference type="RefSeq" id="WP_158222414.1">
    <property type="nucleotide sequence ID" value="NZ_NMPM01000154.1"/>
</dbReference>
<dbReference type="AlphaFoldDB" id="A0A2A2I021"/>
<keyword evidence="1" id="KW-1133">Transmembrane helix</keyword>
<evidence type="ECO:0000313" key="3">
    <source>
        <dbReference type="Proteomes" id="UP000218332"/>
    </source>
</evidence>
<gene>
    <name evidence="2" type="ORF">CF392_15950</name>
</gene>
<organism evidence="2 3">
    <name type="scientific">Tamilnaduibacter salinus</name>
    <dbReference type="NCBI Taxonomy" id="1484056"/>
    <lineage>
        <taxon>Bacteria</taxon>
        <taxon>Pseudomonadati</taxon>
        <taxon>Pseudomonadota</taxon>
        <taxon>Gammaproteobacteria</taxon>
        <taxon>Pseudomonadales</taxon>
        <taxon>Marinobacteraceae</taxon>
        <taxon>Tamilnaduibacter</taxon>
    </lineage>
</organism>
<sequence>KNMYFLPLHGQELVLGTGDLGRNQELGYLPSDVGYVRSLHGFGLIGSALMYLPLVLLGLMIFPTSGLVASQVVLGLCVAAILIMNLKVFYLWGMRDIFKILAVMLFLPVGSRLWNTPMGVSGLWATKR</sequence>
<feature type="transmembrane region" description="Helical" evidence="1">
    <location>
        <begin position="68"/>
        <end position="90"/>
    </location>
</feature>
<keyword evidence="1" id="KW-0472">Membrane</keyword>
<dbReference type="EMBL" id="NMPM01000154">
    <property type="protein sequence ID" value="PAV24495.1"/>
    <property type="molecule type" value="Genomic_DNA"/>
</dbReference>
<reference evidence="2 3" key="1">
    <citation type="submission" date="2017-07" db="EMBL/GenBank/DDBJ databases">
        <title>Tamlnaduibacter salinus (Mi-7) genome sequencing.</title>
        <authorList>
            <person name="Verma A."/>
            <person name="Krishnamurthi S."/>
        </authorList>
    </citation>
    <scope>NUCLEOTIDE SEQUENCE [LARGE SCALE GENOMIC DNA]</scope>
    <source>
        <strain evidence="2 3">Mi-7</strain>
    </source>
</reference>
<dbReference type="Proteomes" id="UP000218332">
    <property type="component" value="Unassembled WGS sequence"/>
</dbReference>
<keyword evidence="1" id="KW-0812">Transmembrane</keyword>
<evidence type="ECO:0000313" key="2">
    <source>
        <dbReference type="EMBL" id="PAV24495.1"/>
    </source>
</evidence>
<evidence type="ECO:0000256" key="1">
    <source>
        <dbReference type="SAM" id="Phobius"/>
    </source>
</evidence>